<sequence>MASLGDVTNTAPPEPMRIDVLRLILVGLGVWALALVLTLAVPALHTGARQWWPWSCVCGLILGGLGYLYVWRGRGNASSA</sequence>
<keyword evidence="1" id="KW-0812">Transmembrane</keyword>
<keyword evidence="3" id="KW-1185">Reference proteome</keyword>
<feature type="transmembrane region" description="Helical" evidence="1">
    <location>
        <begin position="51"/>
        <end position="70"/>
    </location>
</feature>
<evidence type="ECO:0000313" key="2">
    <source>
        <dbReference type="EMBL" id="NHN55291.1"/>
    </source>
</evidence>
<evidence type="ECO:0000256" key="1">
    <source>
        <dbReference type="SAM" id="Phobius"/>
    </source>
</evidence>
<dbReference type="EMBL" id="JAAOIV010000003">
    <property type="protein sequence ID" value="NHN55291.1"/>
    <property type="molecule type" value="Genomic_DNA"/>
</dbReference>
<accession>A0A967EE32</accession>
<organism evidence="2 3">
    <name type="scientific">Metallococcus carri</name>
    <dbReference type="NCBI Taxonomy" id="1656884"/>
    <lineage>
        <taxon>Bacteria</taxon>
        <taxon>Bacillati</taxon>
        <taxon>Actinomycetota</taxon>
        <taxon>Actinomycetes</taxon>
        <taxon>Micrococcales</taxon>
        <taxon>Dermacoccaceae</taxon>
        <taxon>Metallococcus</taxon>
    </lineage>
</organism>
<dbReference type="Pfam" id="PF10745">
    <property type="entry name" value="DUF2530"/>
    <property type="match status" value="1"/>
</dbReference>
<name>A0A967EE32_9MICO</name>
<keyword evidence="1" id="KW-0472">Membrane</keyword>
<keyword evidence="1" id="KW-1133">Transmembrane helix</keyword>
<reference evidence="2" key="1">
    <citation type="submission" date="2020-03" db="EMBL/GenBank/DDBJ databases">
        <title>Draft sequencing of Calidifontibacter sp. DB0510.</title>
        <authorList>
            <person name="Kim D.-U."/>
        </authorList>
    </citation>
    <scope>NUCLEOTIDE SEQUENCE</scope>
    <source>
        <strain evidence="2">DB0510</strain>
    </source>
</reference>
<protein>
    <submittedName>
        <fullName evidence="2">DUF2530 domain-containing protein</fullName>
    </submittedName>
</protein>
<comment type="caution">
    <text evidence="2">The sequence shown here is derived from an EMBL/GenBank/DDBJ whole genome shotgun (WGS) entry which is preliminary data.</text>
</comment>
<dbReference type="Proteomes" id="UP000744769">
    <property type="component" value="Unassembled WGS sequence"/>
</dbReference>
<gene>
    <name evidence="2" type="ORF">G9U51_05770</name>
</gene>
<evidence type="ECO:0000313" key="3">
    <source>
        <dbReference type="Proteomes" id="UP000744769"/>
    </source>
</evidence>
<dbReference type="AlphaFoldDB" id="A0A967EE32"/>
<proteinExistence type="predicted"/>
<feature type="transmembrane region" description="Helical" evidence="1">
    <location>
        <begin position="20"/>
        <end position="45"/>
    </location>
</feature>
<dbReference type="InterPro" id="IPR019681">
    <property type="entry name" value="DUF2530"/>
</dbReference>